<gene>
    <name evidence="1" type="ORF">A7J15_02000</name>
</gene>
<dbReference type="SMART" id="SM00450">
    <property type="entry name" value="RHOD"/>
    <property type="match status" value="1"/>
</dbReference>
<dbReference type="OrthoDB" id="9804286at2"/>
<dbReference type="RefSeq" id="WP_067023554.1">
    <property type="nucleotide sequence ID" value="NZ_CP038256.1"/>
</dbReference>
<dbReference type="PROSITE" id="PS50206">
    <property type="entry name" value="RHODANESE_3"/>
    <property type="match status" value="1"/>
</dbReference>
<dbReference type="CDD" id="cd00757">
    <property type="entry name" value="ThiF_MoeB_HesA_family"/>
    <property type="match status" value="1"/>
</dbReference>
<dbReference type="AlphaFoldDB" id="A0A1B9NF80"/>
<proteinExistence type="predicted"/>
<name>A0A1B9NF80_9MICO</name>
<dbReference type="SUPFAM" id="SSF69572">
    <property type="entry name" value="Activating enzymes of the ubiquitin-like proteins"/>
    <property type="match status" value="1"/>
</dbReference>
<dbReference type="InterPro" id="IPR000594">
    <property type="entry name" value="ThiF_NAD_FAD-bd"/>
</dbReference>
<dbReference type="InterPro" id="IPR036873">
    <property type="entry name" value="Rhodanese-like_dom_sf"/>
</dbReference>
<accession>A0A1B9NF80</accession>
<dbReference type="STRING" id="904291.A7J15_02000"/>
<dbReference type="InterPro" id="IPR045886">
    <property type="entry name" value="ThiF/MoeB/HesA"/>
</dbReference>
<keyword evidence="2" id="KW-1185">Reference proteome</keyword>
<comment type="caution">
    <text evidence="1">The sequence shown here is derived from an EMBL/GenBank/DDBJ whole genome shotgun (WGS) entry which is preliminary data.</text>
</comment>
<dbReference type="Gene3D" id="3.40.50.720">
    <property type="entry name" value="NAD(P)-binding Rossmann-like Domain"/>
    <property type="match status" value="1"/>
</dbReference>
<reference evidence="1 2" key="1">
    <citation type="submission" date="2016-05" db="EMBL/GenBank/DDBJ databases">
        <authorList>
            <person name="Lavstsen T."/>
            <person name="Jespersen J.S."/>
        </authorList>
    </citation>
    <scope>NUCLEOTIDE SEQUENCE [LARGE SCALE GENOMIC DNA]</scope>
    <source>
        <strain evidence="1 2">YLB-01</strain>
    </source>
</reference>
<dbReference type="Pfam" id="PF00581">
    <property type="entry name" value="Rhodanese"/>
    <property type="match status" value="1"/>
</dbReference>
<sequence length="385" mass="38978">MPFPPLVEPVAALSDAERARTARHRALGGFGELAQRRLAGAHVALVGAGGLGSPAILALAAAGVGRLTVIDDDAVELSNLQRQVLHRVADVGTPKALSAARAAAELSPQTRVDAVRERLHAGNARELLAGADLVLDGSDTFDTRVAVAAACEDLGAPLVWGVVQEFHAQVTVFWSRPPAGASPVRLGDLYPSGSAGEVPTCAEVGVLGALCLQVGALMAQQAIALITGVGEPLLGRLVLLDGLRMTQREVPLRASAADRGAGTEHPAVAGPPPAAGEEPRAIRPGDLRAALATADAPLLVDVRGADERATDPAPAPSLHVPLDALLADPGAVATAAAGRDIVTLCRSGVRSRTAALALRAAGAPAATLAGGIDAWRSERAAEVPA</sequence>
<dbReference type="EMBL" id="LXMD01000013">
    <property type="protein sequence ID" value="OCG75204.1"/>
    <property type="molecule type" value="Genomic_DNA"/>
</dbReference>
<evidence type="ECO:0000313" key="1">
    <source>
        <dbReference type="EMBL" id="OCG75204.1"/>
    </source>
</evidence>
<dbReference type="InterPro" id="IPR035985">
    <property type="entry name" value="Ubiquitin-activating_enz"/>
</dbReference>
<dbReference type="SUPFAM" id="SSF52821">
    <property type="entry name" value="Rhodanese/Cell cycle control phosphatase"/>
    <property type="match status" value="1"/>
</dbReference>
<organism evidence="1 2">
    <name type="scientific">Microbacterium sediminis</name>
    <dbReference type="NCBI Taxonomy" id="904291"/>
    <lineage>
        <taxon>Bacteria</taxon>
        <taxon>Bacillati</taxon>
        <taxon>Actinomycetota</taxon>
        <taxon>Actinomycetes</taxon>
        <taxon>Micrococcales</taxon>
        <taxon>Microbacteriaceae</taxon>
        <taxon>Microbacterium</taxon>
    </lineage>
</organism>
<dbReference type="Pfam" id="PF00899">
    <property type="entry name" value="ThiF"/>
    <property type="match status" value="1"/>
</dbReference>
<dbReference type="CDD" id="cd00158">
    <property type="entry name" value="RHOD"/>
    <property type="match status" value="1"/>
</dbReference>
<dbReference type="GO" id="GO:0061504">
    <property type="term" value="P:cyclic threonylcarbamoyladenosine biosynthetic process"/>
    <property type="evidence" value="ECO:0007669"/>
    <property type="project" value="TreeGrafter"/>
</dbReference>
<dbReference type="InterPro" id="IPR001763">
    <property type="entry name" value="Rhodanese-like_dom"/>
</dbReference>
<evidence type="ECO:0000313" key="2">
    <source>
        <dbReference type="Proteomes" id="UP000093355"/>
    </source>
</evidence>
<dbReference type="GO" id="GO:0008641">
    <property type="term" value="F:ubiquitin-like modifier activating enzyme activity"/>
    <property type="evidence" value="ECO:0007669"/>
    <property type="project" value="InterPro"/>
</dbReference>
<dbReference type="Proteomes" id="UP000093355">
    <property type="component" value="Unassembled WGS sequence"/>
</dbReference>
<dbReference type="PANTHER" id="PTHR43267">
    <property type="entry name" value="TRNA THREONYLCARBAMOYLADENOSINE DEHYDRATASE"/>
    <property type="match status" value="1"/>
</dbReference>
<protein>
    <submittedName>
        <fullName evidence="1">Uncharacterized protein</fullName>
    </submittedName>
</protein>
<dbReference type="Gene3D" id="3.40.250.10">
    <property type="entry name" value="Rhodanese-like domain"/>
    <property type="match status" value="1"/>
</dbReference>
<dbReference type="PANTHER" id="PTHR43267:SF3">
    <property type="entry name" value="THIF PROTEIN"/>
    <property type="match status" value="1"/>
</dbReference>
<dbReference type="GO" id="GO:0061503">
    <property type="term" value="F:tRNA threonylcarbamoyladenosine dehydratase"/>
    <property type="evidence" value="ECO:0007669"/>
    <property type="project" value="TreeGrafter"/>
</dbReference>